<comment type="pathway">
    <text evidence="1">Metabolic intermediate biosynthesis; chorismate biosynthesis; chorismate from D-erythrose 4-phosphate and phosphoenolpyruvate: step 4/7.</text>
</comment>
<evidence type="ECO:0000313" key="5">
    <source>
        <dbReference type="EMBL" id="RIW18419.1"/>
    </source>
</evidence>
<evidence type="ECO:0000256" key="2">
    <source>
        <dbReference type="ARBA" id="ARBA00023002"/>
    </source>
</evidence>
<dbReference type="InterPro" id="IPR046346">
    <property type="entry name" value="Aminoacid_DH-like_N_sf"/>
</dbReference>
<keyword evidence="3" id="KW-0057">Aromatic amino acid biosynthesis</keyword>
<dbReference type="OrthoDB" id="9792692at2"/>
<dbReference type="RefSeq" id="WP_119475897.1">
    <property type="nucleotide sequence ID" value="NZ_QXML01000001.1"/>
</dbReference>
<keyword evidence="6" id="KW-1185">Reference proteome</keyword>
<name>A0A418PWH2_9BACT</name>
<dbReference type="InterPro" id="IPR022893">
    <property type="entry name" value="Shikimate_DH_fam"/>
</dbReference>
<dbReference type="GO" id="GO:0005829">
    <property type="term" value="C:cytosol"/>
    <property type="evidence" value="ECO:0007669"/>
    <property type="project" value="TreeGrafter"/>
</dbReference>
<dbReference type="InterPro" id="IPR013708">
    <property type="entry name" value="Shikimate_DH-bd_N"/>
</dbReference>
<feature type="domain" description="Shikimate dehydrogenase substrate binding N-terminal" evidence="4">
    <location>
        <begin position="6"/>
        <end position="88"/>
    </location>
</feature>
<evidence type="ECO:0000259" key="4">
    <source>
        <dbReference type="Pfam" id="PF08501"/>
    </source>
</evidence>
<dbReference type="Pfam" id="PF08501">
    <property type="entry name" value="Shikimate_dh_N"/>
    <property type="match status" value="1"/>
</dbReference>
<dbReference type="EMBL" id="QXML01000001">
    <property type="protein sequence ID" value="RIW18419.1"/>
    <property type="molecule type" value="Genomic_DNA"/>
</dbReference>
<keyword evidence="2" id="KW-0560">Oxidoreductase</keyword>
<dbReference type="AlphaFoldDB" id="A0A418PWH2"/>
<dbReference type="Gene3D" id="3.40.50.10860">
    <property type="entry name" value="Leucine Dehydrogenase, chain A, domain 1"/>
    <property type="match status" value="1"/>
</dbReference>
<evidence type="ECO:0000313" key="6">
    <source>
        <dbReference type="Proteomes" id="UP000283522"/>
    </source>
</evidence>
<dbReference type="GO" id="GO:0009073">
    <property type="term" value="P:aromatic amino acid family biosynthetic process"/>
    <property type="evidence" value="ECO:0007669"/>
    <property type="project" value="UniProtKB-KW"/>
</dbReference>
<evidence type="ECO:0000256" key="1">
    <source>
        <dbReference type="ARBA" id="ARBA00004871"/>
    </source>
</evidence>
<dbReference type="PANTHER" id="PTHR21089">
    <property type="entry name" value="SHIKIMATE DEHYDROGENASE"/>
    <property type="match status" value="1"/>
</dbReference>
<dbReference type="CDD" id="cd01065">
    <property type="entry name" value="NAD_bind_Shikimate_DH"/>
    <property type="match status" value="1"/>
</dbReference>
<gene>
    <name evidence="5" type="ORF">D0X99_01655</name>
</gene>
<keyword evidence="3" id="KW-0028">Amino-acid biosynthesis</keyword>
<dbReference type="Gene3D" id="3.40.50.720">
    <property type="entry name" value="NAD(P)-binding Rossmann-like Domain"/>
    <property type="match status" value="1"/>
</dbReference>
<dbReference type="SUPFAM" id="SSF51735">
    <property type="entry name" value="NAD(P)-binding Rossmann-fold domains"/>
    <property type="match status" value="1"/>
</dbReference>
<dbReference type="SUPFAM" id="SSF53223">
    <property type="entry name" value="Aminoacid dehydrogenase-like, N-terminal domain"/>
    <property type="match status" value="1"/>
</dbReference>
<dbReference type="PANTHER" id="PTHR21089:SF1">
    <property type="entry name" value="BIFUNCTIONAL 3-DEHYDROQUINATE DEHYDRATASE_SHIKIMATE DEHYDROGENASE, CHLOROPLASTIC"/>
    <property type="match status" value="1"/>
</dbReference>
<dbReference type="InterPro" id="IPR036291">
    <property type="entry name" value="NAD(P)-bd_dom_sf"/>
</dbReference>
<sequence>MRKFGLIGYPLTHSFSKKYFSAKFEREEIWDCQFDLYEIPQISDFEQVLVENPELEGMSVTIPYKQEVIAFLDELDPACEAIGAVNCIQIRNGRRKGFNTDYIGFKNSLQSWLGQNIPRALVLGTGGASKAVKVALKDLGVNFLSVSRNNGENQITYSSLASDPDFLKNYPLIINTTPLGTYPKTEEMPEVPISLLNDSNRVYDLVYNPSETTLMKACLEKGGQVKNGMDMLVLQAEAAWSIWNS</sequence>
<evidence type="ECO:0000256" key="3">
    <source>
        <dbReference type="ARBA" id="ARBA00023141"/>
    </source>
</evidence>
<accession>A0A418PWH2</accession>
<comment type="caution">
    <text evidence="5">The sequence shown here is derived from an EMBL/GenBank/DDBJ whole genome shotgun (WGS) entry which is preliminary data.</text>
</comment>
<dbReference type="GO" id="GO:0019632">
    <property type="term" value="P:shikimate metabolic process"/>
    <property type="evidence" value="ECO:0007669"/>
    <property type="project" value="TreeGrafter"/>
</dbReference>
<organism evidence="5 6">
    <name type="scientific">Algoriphagus lacus</name>
    <dbReference type="NCBI Taxonomy" id="2056311"/>
    <lineage>
        <taxon>Bacteria</taxon>
        <taxon>Pseudomonadati</taxon>
        <taxon>Bacteroidota</taxon>
        <taxon>Cytophagia</taxon>
        <taxon>Cytophagales</taxon>
        <taxon>Cyclobacteriaceae</taxon>
        <taxon>Algoriphagus</taxon>
    </lineage>
</organism>
<dbReference type="GO" id="GO:0004764">
    <property type="term" value="F:shikimate 3-dehydrogenase (NADP+) activity"/>
    <property type="evidence" value="ECO:0007669"/>
    <property type="project" value="InterPro"/>
</dbReference>
<proteinExistence type="predicted"/>
<reference evidence="5 6" key="1">
    <citation type="submission" date="2018-09" db="EMBL/GenBank/DDBJ databases">
        <authorList>
            <person name="Wang X."/>
            <person name="Du Z."/>
        </authorList>
    </citation>
    <scope>NUCLEOTIDE SEQUENCE [LARGE SCALE GENOMIC DNA]</scope>
    <source>
        <strain evidence="5 6">N3</strain>
    </source>
</reference>
<dbReference type="GO" id="GO:0009423">
    <property type="term" value="P:chorismate biosynthetic process"/>
    <property type="evidence" value="ECO:0007669"/>
    <property type="project" value="TreeGrafter"/>
</dbReference>
<protein>
    <submittedName>
        <fullName evidence="5">Shikimate dehydrogenase</fullName>
    </submittedName>
</protein>
<dbReference type="GO" id="GO:0050661">
    <property type="term" value="F:NADP binding"/>
    <property type="evidence" value="ECO:0007669"/>
    <property type="project" value="TreeGrafter"/>
</dbReference>
<dbReference type="Proteomes" id="UP000283522">
    <property type="component" value="Unassembled WGS sequence"/>
</dbReference>